<keyword evidence="3" id="KW-1185">Reference proteome</keyword>
<gene>
    <name evidence="2" type="ORF">DES53_10180</name>
</gene>
<dbReference type="PANTHER" id="PTHR31377">
    <property type="entry name" value="AGMATINE DEIMINASE-RELATED"/>
    <property type="match status" value="1"/>
</dbReference>
<dbReference type="InterPro" id="IPR007466">
    <property type="entry name" value="Peptidyl-Arg-deiminase_porph"/>
</dbReference>
<keyword evidence="1" id="KW-0378">Hydrolase</keyword>
<evidence type="ECO:0000313" key="3">
    <source>
        <dbReference type="Proteomes" id="UP000253426"/>
    </source>
</evidence>
<dbReference type="SUPFAM" id="SSF55909">
    <property type="entry name" value="Pentein"/>
    <property type="match status" value="1"/>
</dbReference>
<dbReference type="AlphaFoldDB" id="A0A366HSN1"/>
<evidence type="ECO:0000313" key="2">
    <source>
        <dbReference type="EMBL" id="RBP47283.1"/>
    </source>
</evidence>
<dbReference type="GO" id="GO:0004668">
    <property type="term" value="F:protein-arginine deiminase activity"/>
    <property type="evidence" value="ECO:0007669"/>
    <property type="project" value="InterPro"/>
</dbReference>
<organism evidence="2 3">
    <name type="scientific">Roseimicrobium gellanilyticum</name>
    <dbReference type="NCBI Taxonomy" id="748857"/>
    <lineage>
        <taxon>Bacteria</taxon>
        <taxon>Pseudomonadati</taxon>
        <taxon>Verrucomicrobiota</taxon>
        <taxon>Verrucomicrobiia</taxon>
        <taxon>Verrucomicrobiales</taxon>
        <taxon>Verrucomicrobiaceae</taxon>
        <taxon>Roseimicrobium</taxon>
    </lineage>
</organism>
<name>A0A366HSN1_9BACT</name>
<dbReference type="PANTHER" id="PTHR31377:SF0">
    <property type="entry name" value="AGMATINE DEIMINASE-RELATED"/>
    <property type="match status" value="1"/>
</dbReference>
<dbReference type="RefSeq" id="WP_113956229.1">
    <property type="nucleotide sequence ID" value="NZ_QNRR01000001.1"/>
</dbReference>
<dbReference type="OrthoDB" id="9808013at2"/>
<accession>A0A366HSN1</accession>
<dbReference type="Gene3D" id="3.75.10.10">
    <property type="entry name" value="L-arginine/glycine Amidinotransferase, Chain A"/>
    <property type="match status" value="1"/>
</dbReference>
<sequence length="351" mass="39181">MSKASPSPHYMPAEWSPQEAVWLSWPCNPDSAPRTHEVLQDKFGEIAADISRFEKVRINAPAIAHHSIRLHIADHEGDLSMVELFDHPTNDVWCRDHGPIFVKDRATGALTVTDWGFNAWGGKFPPFDLDNQVPARVAEAFKLPRVASDMILEGGSIEVNGAGVLITTEAVLLNKNRNPDWSKKQIEDEIKKNLGVSSIFWLGSGIEGDDTDGHIDDITRFIREDAVLTVVEKRDSDPNYKILEENRERLQDLRTEDGSRVEVLTIEMPEPLRPKKGWRLDRLPASYANFLIINGAVLVPIFGQKRNDNKALGIIRDCFPGREVIGILASDLVFEGGAIHCISQQQPTAKA</sequence>
<proteinExistence type="predicted"/>
<dbReference type="GO" id="GO:0047632">
    <property type="term" value="F:agmatine deiminase activity"/>
    <property type="evidence" value="ECO:0007669"/>
    <property type="project" value="TreeGrafter"/>
</dbReference>
<evidence type="ECO:0000256" key="1">
    <source>
        <dbReference type="ARBA" id="ARBA00022801"/>
    </source>
</evidence>
<dbReference type="EMBL" id="QNRR01000001">
    <property type="protein sequence ID" value="RBP47283.1"/>
    <property type="molecule type" value="Genomic_DNA"/>
</dbReference>
<reference evidence="2 3" key="1">
    <citation type="submission" date="2018-06" db="EMBL/GenBank/DDBJ databases">
        <title>Genomic Encyclopedia of Type Strains, Phase IV (KMG-IV): sequencing the most valuable type-strain genomes for metagenomic binning, comparative biology and taxonomic classification.</title>
        <authorList>
            <person name="Goeker M."/>
        </authorList>
    </citation>
    <scope>NUCLEOTIDE SEQUENCE [LARGE SCALE GENOMIC DNA]</scope>
    <source>
        <strain evidence="2 3">DSM 25532</strain>
    </source>
</reference>
<protein>
    <submittedName>
        <fullName evidence="2">Agmatine deiminase</fullName>
    </submittedName>
</protein>
<comment type="caution">
    <text evidence="2">The sequence shown here is derived from an EMBL/GenBank/DDBJ whole genome shotgun (WGS) entry which is preliminary data.</text>
</comment>
<dbReference type="GO" id="GO:0009446">
    <property type="term" value="P:putrescine biosynthetic process"/>
    <property type="evidence" value="ECO:0007669"/>
    <property type="project" value="InterPro"/>
</dbReference>
<dbReference type="Pfam" id="PF04371">
    <property type="entry name" value="PAD_porph"/>
    <property type="match status" value="1"/>
</dbReference>
<dbReference type="Proteomes" id="UP000253426">
    <property type="component" value="Unassembled WGS sequence"/>
</dbReference>